<reference evidence="3" key="1">
    <citation type="submission" date="2025-08" db="UniProtKB">
        <authorList>
            <consortium name="Ensembl"/>
        </authorList>
    </citation>
    <scope>IDENTIFICATION</scope>
</reference>
<reference evidence="3" key="2">
    <citation type="submission" date="2025-09" db="UniProtKB">
        <authorList>
            <consortium name="Ensembl"/>
        </authorList>
    </citation>
    <scope>IDENTIFICATION</scope>
</reference>
<organism evidence="3 4">
    <name type="scientific">Cercocebus atys</name>
    <name type="common">Sooty mangabey</name>
    <name type="synonym">Cercocebus torquatus atys</name>
    <dbReference type="NCBI Taxonomy" id="9531"/>
    <lineage>
        <taxon>Eukaryota</taxon>
        <taxon>Metazoa</taxon>
        <taxon>Chordata</taxon>
        <taxon>Craniata</taxon>
        <taxon>Vertebrata</taxon>
        <taxon>Euteleostomi</taxon>
        <taxon>Mammalia</taxon>
        <taxon>Eutheria</taxon>
        <taxon>Euarchontoglires</taxon>
        <taxon>Primates</taxon>
        <taxon>Haplorrhini</taxon>
        <taxon>Catarrhini</taxon>
        <taxon>Cercopithecidae</taxon>
        <taxon>Cercopithecinae</taxon>
        <taxon>Cercocebus</taxon>
    </lineage>
</organism>
<dbReference type="InterPro" id="IPR017859">
    <property type="entry name" value="Treacle"/>
</dbReference>
<evidence type="ECO:0000256" key="1">
    <source>
        <dbReference type="SAM" id="MobiDB-lite"/>
    </source>
</evidence>
<evidence type="ECO:0000259" key="2">
    <source>
        <dbReference type="Pfam" id="PF03546"/>
    </source>
</evidence>
<feature type="compositionally biased region" description="Low complexity" evidence="1">
    <location>
        <begin position="525"/>
        <end position="534"/>
    </location>
</feature>
<dbReference type="GO" id="GO:0097110">
    <property type="term" value="F:scaffold protein binding"/>
    <property type="evidence" value="ECO:0007669"/>
    <property type="project" value="TreeGrafter"/>
</dbReference>
<name>A0A2K5LU37_CERAT</name>
<dbReference type="GO" id="GO:0042790">
    <property type="term" value="P:nucleolar large rRNA transcription by RNA polymerase I"/>
    <property type="evidence" value="ECO:0007669"/>
    <property type="project" value="TreeGrafter"/>
</dbReference>
<dbReference type="Bgee" id="ENSCATG00000032047">
    <property type="expression patterns" value="Expressed in skeletal muscle tissue and 12 other cell types or tissues"/>
</dbReference>
<keyword evidence="4" id="KW-1185">Reference proteome</keyword>
<feature type="compositionally biased region" description="Basic and acidic residues" evidence="1">
    <location>
        <begin position="1322"/>
        <end position="1342"/>
    </location>
</feature>
<feature type="compositionally biased region" description="Polar residues" evidence="1">
    <location>
        <begin position="1106"/>
        <end position="1119"/>
    </location>
</feature>
<feature type="compositionally biased region" description="Low complexity" evidence="1">
    <location>
        <begin position="577"/>
        <end position="595"/>
    </location>
</feature>
<dbReference type="InterPro" id="IPR003993">
    <property type="entry name" value="Treacle_dom"/>
</dbReference>
<dbReference type="GO" id="GO:0003723">
    <property type="term" value="F:RNA binding"/>
    <property type="evidence" value="ECO:0007669"/>
    <property type="project" value="TreeGrafter"/>
</dbReference>
<feature type="compositionally biased region" description="Acidic residues" evidence="1">
    <location>
        <begin position="862"/>
        <end position="880"/>
    </location>
</feature>
<proteinExistence type="predicted"/>
<feature type="compositionally biased region" description="Acidic residues" evidence="1">
    <location>
        <begin position="757"/>
        <end position="771"/>
    </location>
</feature>
<feature type="region of interest" description="Disordered" evidence="1">
    <location>
        <begin position="1321"/>
        <end position="1486"/>
    </location>
</feature>
<feature type="compositionally biased region" description="Low complexity" evidence="1">
    <location>
        <begin position="841"/>
        <end position="861"/>
    </location>
</feature>
<dbReference type="GeneTree" id="ENSGT00730000111382"/>
<feature type="compositionally biased region" description="Low complexity" evidence="1">
    <location>
        <begin position="988"/>
        <end position="997"/>
    </location>
</feature>
<dbReference type="InterPro" id="IPR006594">
    <property type="entry name" value="LisH"/>
</dbReference>
<dbReference type="PROSITE" id="PS50896">
    <property type="entry name" value="LISH"/>
    <property type="match status" value="1"/>
</dbReference>
<feature type="compositionally biased region" description="Low complexity" evidence="1">
    <location>
        <begin position="197"/>
        <end position="207"/>
    </location>
</feature>
<feature type="compositionally biased region" description="Acidic residues" evidence="1">
    <location>
        <begin position="87"/>
        <end position="96"/>
    </location>
</feature>
<feature type="compositionally biased region" description="Acidic residues" evidence="1">
    <location>
        <begin position="692"/>
        <end position="701"/>
    </location>
</feature>
<dbReference type="GO" id="GO:0005730">
    <property type="term" value="C:nucleolus"/>
    <property type="evidence" value="ECO:0007669"/>
    <property type="project" value="TreeGrafter"/>
</dbReference>
<dbReference type="PANTHER" id="PTHR20787">
    <property type="entry name" value="TREACLE"/>
    <property type="match status" value="1"/>
</dbReference>
<evidence type="ECO:0000313" key="4">
    <source>
        <dbReference type="Proteomes" id="UP000233060"/>
    </source>
</evidence>
<feature type="compositionally biased region" description="Acidic residues" evidence="1">
    <location>
        <begin position="606"/>
        <end position="621"/>
    </location>
</feature>
<dbReference type="PANTHER" id="PTHR20787:SF10">
    <property type="entry name" value="TREACLE PROTEIN"/>
    <property type="match status" value="1"/>
</dbReference>
<feature type="compositionally biased region" description="Acidic residues" evidence="1">
    <location>
        <begin position="544"/>
        <end position="558"/>
    </location>
</feature>
<dbReference type="Ensembl" id="ENSCATT00000040619.1">
    <property type="protein sequence ID" value="ENSCATP00000016458.1"/>
    <property type="gene ID" value="ENSCATG00000032047.1"/>
</dbReference>
<feature type="domain" description="Treacle protein" evidence="2">
    <location>
        <begin position="251"/>
        <end position="346"/>
    </location>
</feature>
<feature type="compositionally biased region" description="Low complexity" evidence="1">
    <location>
        <begin position="929"/>
        <end position="942"/>
    </location>
</feature>
<feature type="compositionally biased region" description="Basic and acidic residues" evidence="1">
    <location>
        <begin position="121"/>
        <end position="133"/>
    </location>
</feature>
<sequence length="1486" mass="151818">MAEARKRRELLPLIYHHLLRAGYVRAAREVKEQSGQKCFLAQPVTLLDIYTHWQQTSELGRKRKAEEDAALQAKKTRVSDPISTSESSEEEEEAEAETAKATPRLASTNSSVLGADLPSSLKEKAKAETEKAGKTGNSMPHPATGKTVTNLLSGKSPRKSAEPSANTTLVSETEEEGSVPAFGAAAKAGMVSAGQADSSSEDTSSSSDETDVEGKPSVKPAQVKASSVSTKESPARKAAPAPGKVGDVTPQVRGGALPPAKRAKKPEEESESSEEGSESEEEAPAGTPSQVKTSEKILQVRAASTAAKGTPGKGATPAPPGKAGAVAFQTKAGKPEDSESSSSEESSDSEEETPAAKALLQAKASGKTPQVGAASAPAKESTRKGAAPAPPGKTGPAVAKAQTGKQEEDSQSSSEESDSEEEAPVQTKPSGKTSQVRAASASAKESPRKGAAPAPPRKTGPAATQAQAGKQEEDSGSSSEESDSDRDAPAAMNAAQVKPVGKNPQVKPASTMGTGPLGKGPGPVLPGKVGPTTPSAQVGKWEDSDSSSEESSDSDDGEVPTAVAPAQEKSLGKVLQAKPASGPAKGPPQKAGPVAIQVKAEKPMEDSESSEESSDSADSEETPAAMTAAQAKPALKIPQTKACPKKTNTASAKVTPVRVGTQAPRKAGTVTSPVGSSPAVAGGTQRPAEDSSSSEESDSEEEKTGPAVTIGQAKSVGKGLQVKAASVPVKGSLGQGTAPVLPGKTGPTVAQVKAEMQEDSESSEEGSDSEEAAAPSAQVKTSVKKTQAKANPAAVRASPAKGTISAPGKVVTAAAQAKQRSPAKAKPPVRNLQNSTVLVRGPASVPPVGKAVAAAAQVQTGPEEDSGSSEEESDSEEETETPAQAKPSGKTPQVRAALAPAKESPRKGAAPAPPGKTGPSATQAGKQDGSGSSSEESNSDGEAPAAATSAQVIKPPLIFVDPNRSPAGPAATPVQAQAASTPRKSRASESTARSSSSESEDEDVIPATQCLTPGIRTNVVTVPTAHPRIAPKASMTGASSSKESSRISDGKKQEGPATQVSKKNPASLPLTQAALKVLAQKASEAQPPVARTQPSRGADSAVGTLPATSPQSTPVQAKGTNKLRKPKLPEGQQATKAPGSSDDSEDSSNSSSGSEEDAEGPQVAKSAHTLGPTPSRTETLVEETAAESSEDDVVAPSQSLLSGYVTPGLTPGNSQASKATPKPYSSPSVSSTLAAKDDPDGKQEAKPQQAAGMLSPKTGGKEAASGTTPQKSRKPKKGAGNPQASTLALQSNITQCLLGQPWPLNEAQVQASVVKVLTELLEQERKKVVDATKESSRKGWESRKRKLSGDQPAARTPRSKKKKKLGAGEGGEASVSPEKTSTTSKGKAKRDKASDDVKEKKGKGSLGSQGAKDEPEKELQKGIGKVEGGDQSNPKSKKEKKKSDKRKKDKEKKEKKKKAKKSSTKDSESPSQKKKKKKKKTAEQTV</sequence>
<evidence type="ECO:0000313" key="3">
    <source>
        <dbReference type="Ensembl" id="ENSCATP00000016458.1"/>
    </source>
</evidence>
<protein>
    <submittedName>
        <fullName evidence="3">Treacle ribosome biosis factor 1</fullName>
    </submittedName>
</protein>
<feature type="compositionally biased region" description="Low complexity" evidence="1">
    <location>
        <begin position="622"/>
        <end position="634"/>
    </location>
</feature>
<gene>
    <name evidence="3" type="primary">TCOF1</name>
</gene>
<feature type="compositionally biased region" description="Polar residues" evidence="1">
    <location>
        <begin position="427"/>
        <end position="437"/>
    </location>
</feature>
<dbReference type="SMART" id="SM00667">
    <property type="entry name" value="LisH"/>
    <property type="match status" value="1"/>
</dbReference>
<feature type="compositionally biased region" description="Basic and acidic residues" evidence="1">
    <location>
        <begin position="1043"/>
        <end position="1054"/>
    </location>
</feature>
<feature type="compositionally biased region" description="Low complexity" evidence="1">
    <location>
        <begin position="302"/>
        <end position="325"/>
    </location>
</feature>
<feature type="domain" description="Treacle protein" evidence="2">
    <location>
        <begin position="422"/>
        <end position="901"/>
    </location>
</feature>
<dbReference type="PRINTS" id="PR01503">
    <property type="entry name" value="TREACLE"/>
</dbReference>
<accession>A0A2K5LU37</accession>
<dbReference type="Pfam" id="PF03546">
    <property type="entry name" value="Treacle"/>
    <property type="match status" value="2"/>
</dbReference>
<feature type="region of interest" description="Disordered" evidence="1">
    <location>
        <begin position="57"/>
        <end position="1286"/>
    </location>
</feature>
<feature type="compositionally biased region" description="Polar residues" evidence="1">
    <location>
        <begin position="1211"/>
        <end position="1233"/>
    </location>
</feature>
<feature type="compositionally biased region" description="Acidic residues" evidence="1">
    <location>
        <begin position="268"/>
        <end position="283"/>
    </location>
</feature>
<feature type="compositionally biased region" description="Basic and acidic residues" evidence="1">
    <location>
        <begin position="1235"/>
        <end position="1245"/>
    </location>
</feature>
<feature type="compositionally biased region" description="Basic and acidic residues" evidence="1">
    <location>
        <begin position="1411"/>
        <end position="1420"/>
    </location>
</feature>
<feature type="compositionally biased region" description="Basic residues" evidence="1">
    <location>
        <begin position="1435"/>
        <end position="1462"/>
    </location>
</feature>
<dbReference type="Proteomes" id="UP000233060">
    <property type="component" value="Unassembled WGS sequence"/>
</dbReference>
<feature type="compositionally biased region" description="Acidic residues" evidence="1">
    <location>
        <begin position="1180"/>
        <end position="1193"/>
    </location>
</feature>